<organism evidence="1 2">
    <name type="scientific">Chitinophaga qingshengii</name>
    <dbReference type="NCBI Taxonomy" id="1569794"/>
    <lineage>
        <taxon>Bacteria</taxon>
        <taxon>Pseudomonadati</taxon>
        <taxon>Bacteroidota</taxon>
        <taxon>Chitinophagia</taxon>
        <taxon>Chitinophagales</taxon>
        <taxon>Chitinophagaceae</taxon>
        <taxon>Chitinophaga</taxon>
    </lineage>
</organism>
<dbReference type="RefSeq" id="WP_188088179.1">
    <property type="nucleotide sequence ID" value="NZ_JACVFC010000001.1"/>
</dbReference>
<dbReference type="Proteomes" id="UP000659124">
    <property type="component" value="Unassembled WGS sequence"/>
</dbReference>
<dbReference type="EMBL" id="JACVFC010000001">
    <property type="protein sequence ID" value="MBC9931147.1"/>
    <property type="molecule type" value="Genomic_DNA"/>
</dbReference>
<evidence type="ECO:0000313" key="2">
    <source>
        <dbReference type="Proteomes" id="UP000659124"/>
    </source>
</evidence>
<reference evidence="1 2" key="1">
    <citation type="submission" date="2020-09" db="EMBL/GenBank/DDBJ databases">
        <title>Genome sequences of type strains of Chitinophaga qingshengii and Chitinophaga varians.</title>
        <authorList>
            <person name="Kittiwongwattana C."/>
        </authorList>
    </citation>
    <scope>NUCLEOTIDE SEQUENCE [LARGE SCALE GENOMIC DNA]</scope>
    <source>
        <strain evidence="1 2">JCM 30026</strain>
    </source>
</reference>
<evidence type="ECO:0000313" key="1">
    <source>
        <dbReference type="EMBL" id="MBC9931147.1"/>
    </source>
</evidence>
<comment type="caution">
    <text evidence="1">The sequence shown here is derived from an EMBL/GenBank/DDBJ whole genome shotgun (WGS) entry which is preliminary data.</text>
</comment>
<gene>
    <name evidence="1" type="ORF">ICL07_12225</name>
</gene>
<protein>
    <recommendedName>
        <fullName evidence="3">DUF4402 domain-containing protein</fullName>
    </recommendedName>
</protein>
<dbReference type="PROSITE" id="PS51257">
    <property type="entry name" value="PROKAR_LIPOPROTEIN"/>
    <property type="match status" value="1"/>
</dbReference>
<sequence>MRILITALLSAVVILSSSCGKDKDNSKDRKFVSVKLDNRIFLSENPKGLLYAPTFDPSDPTSDYAHMEITGKTKTGDIINFTMAGPGIPLKPGVYPCSQKGNGILMVVNSGDYPASYSSQGSTDCMITITDINNIYVEGTFSGTLKDLNGVAGTRTIQNGAFRAIYTVTTQ</sequence>
<evidence type="ECO:0008006" key="3">
    <source>
        <dbReference type="Google" id="ProtNLM"/>
    </source>
</evidence>
<proteinExistence type="predicted"/>
<name>A0ABR7TKX4_9BACT</name>
<keyword evidence="2" id="KW-1185">Reference proteome</keyword>
<accession>A0ABR7TKX4</accession>